<dbReference type="AlphaFoldDB" id="A0AAW1PB41"/>
<feature type="compositionally biased region" description="Low complexity" evidence="1">
    <location>
        <begin position="246"/>
        <end position="256"/>
    </location>
</feature>
<dbReference type="EMBL" id="JALJOR010000015">
    <property type="protein sequence ID" value="KAK9805684.1"/>
    <property type="molecule type" value="Genomic_DNA"/>
</dbReference>
<accession>A0AAW1PB41</accession>
<evidence type="ECO:0008006" key="4">
    <source>
        <dbReference type="Google" id="ProtNLM"/>
    </source>
</evidence>
<sequence>MKELKLVVENRTLLPVLYKLTHEQAVAALKCSPAAAGQETQAWTEFVSRVKHTTMVVNPDAKGHDLPLRQQIAYALVTMCVHKVCPAIKLTSYDRFDFIQRVQAACEHIKSGKLAELKWQQVTDADKLLSVLAVLRAKLNIAPTLPVSSAPMEIARTPFRDIAGSLPDIAGLHPVRSPVLESRSLNTALSGNPVSIGPAGPSPIWQSPRSAVSSKPAEALRIIPGFDVTSAHSSLAGAGFSPPPQQSTSTTSTTTQEQQLDPPTPAPTTSVPRSLAASSTGPAAPPARASPVAFTLPASPALPQELPGGHQAIVASQGAFMSELPGLFNRTCASGALVAVAWESAEGIRRWLDRKLDSLPESILNWAKRGWAWPVLHAGLFTAILWLPSAIAKAQGTPMMREGGQTAFEPKVAAAARDTPRYGLEVSFNYPPYVLVLLQCCVSVGLPAINCKMANSSNSNSNGSSAMSTDDILDEDVCSDNNNIGDVSTLFPGGMGNTTVEKTYTVNPEDDNDDNNGDECHLALKGFDVTGVTNEFALPSAGNLRSACDCVKECVKRIGTCHAWAWKYTGGEQRTCVLTSNTALPPQVSLAYDLGDGSGSSAGNETDMDGNEQYGRIRPNNLKQEGALVPRCTLNNGSYDNDCRSGTIFLLAGGIVIC</sequence>
<feature type="region of interest" description="Disordered" evidence="1">
    <location>
        <begin position="191"/>
        <end position="210"/>
    </location>
</feature>
<feature type="compositionally biased region" description="Low complexity" evidence="1">
    <location>
        <begin position="274"/>
        <end position="291"/>
    </location>
</feature>
<dbReference type="Proteomes" id="UP001489004">
    <property type="component" value="Unassembled WGS sequence"/>
</dbReference>
<evidence type="ECO:0000313" key="3">
    <source>
        <dbReference type="Proteomes" id="UP001489004"/>
    </source>
</evidence>
<feature type="region of interest" description="Disordered" evidence="1">
    <location>
        <begin position="234"/>
        <end position="291"/>
    </location>
</feature>
<name>A0AAW1PB41_9CHLO</name>
<proteinExistence type="predicted"/>
<comment type="caution">
    <text evidence="2">The sequence shown here is derived from an EMBL/GenBank/DDBJ whole genome shotgun (WGS) entry which is preliminary data.</text>
</comment>
<organism evidence="2 3">
    <name type="scientific">[Myrmecia] bisecta</name>
    <dbReference type="NCBI Taxonomy" id="41462"/>
    <lineage>
        <taxon>Eukaryota</taxon>
        <taxon>Viridiplantae</taxon>
        <taxon>Chlorophyta</taxon>
        <taxon>core chlorophytes</taxon>
        <taxon>Trebouxiophyceae</taxon>
        <taxon>Trebouxiales</taxon>
        <taxon>Trebouxiaceae</taxon>
        <taxon>Myrmecia</taxon>
    </lineage>
</organism>
<feature type="compositionally biased region" description="Polar residues" evidence="1">
    <location>
        <begin position="257"/>
        <end position="272"/>
    </location>
</feature>
<protein>
    <recommendedName>
        <fullName evidence="4">Apple domain-containing protein</fullName>
    </recommendedName>
</protein>
<keyword evidence="3" id="KW-1185">Reference proteome</keyword>
<evidence type="ECO:0000313" key="2">
    <source>
        <dbReference type="EMBL" id="KAK9805684.1"/>
    </source>
</evidence>
<evidence type="ECO:0000256" key="1">
    <source>
        <dbReference type="SAM" id="MobiDB-lite"/>
    </source>
</evidence>
<reference evidence="2 3" key="1">
    <citation type="journal article" date="2024" name="Nat. Commun.">
        <title>Phylogenomics reveals the evolutionary origins of lichenization in chlorophyte algae.</title>
        <authorList>
            <person name="Puginier C."/>
            <person name="Libourel C."/>
            <person name="Otte J."/>
            <person name="Skaloud P."/>
            <person name="Haon M."/>
            <person name="Grisel S."/>
            <person name="Petersen M."/>
            <person name="Berrin J.G."/>
            <person name="Delaux P.M."/>
            <person name="Dal Grande F."/>
            <person name="Keller J."/>
        </authorList>
    </citation>
    <scope>NUCLEOTIDE SEQUENCE [LARGE SCALE GENOMIC DNA]</scope>
    <source>
        <strain evidence="2 3">SAG 2043</strain>
    </source>
</reference>
<gene>
    <name evidence="2" type="ORF">WJX72_011899</name>
</gene>